<dbReference type="Pfam" id="PF12796">
    <property type="entry name" value="Ank_2"/>
    <property type="match status" value="2"/>
</dbReference>
<feature type="compositionally biased region" description="Polar residues" evidence="4">
    <location>
        <begin position="11"/>
        <end position="23"/>
    </location>
</feature>
<evidence type="ECO:0000256" key="1">
    <source>
        <dbReference type="ARBA" id="ARBA00022737"/>
    </source>
</evidence>
<comment type="caution">
    <text evidence="5">The sequence shown here is derived from an EMBL/GenBank/DDBJ whole genome shotgun (WGS) entry which is preliminary data.</text>
</comment>
<name>A0ABN9RY23_9DINO</name>
<dbReference type="Proteomes" id="UP001189429">
    <property type="component" value="Unassembled WGS sequence"/>
</dbReference>
<dbReference type="InterPro" id="IPR002110">
    <property type="entry name" value="Ankyrin_rpt"/>
</dbReference>
<dbReference type="SMART" id="SM00248">
    <property type="entry name" value="ANK"/>
    <property type="match status" value="4"/>
</dbReference>
<dbReference type="Pfam" id="PF13759">
    <property type="entry name" value="2OG-FeII_Oxy_5"/>
    <property type="match status" value="1"/>
</dbReference>
<keyword evidence="1" id="KW-0677">Repeat</keyword>
<dbReference type="InterPro" id="IPR036770">
    <property type="entry name" value="Ankyrin_rpt-contain_sf"/>
</dbReference>
<dbReference type="Gene3D" id="2.60.120.620">
    <property type="entry name" value="q2cbj1_9rhob like domain"/>
    <property type="match status" value="1"/>
</dbReference>
<organism evidence="5 6">
    <name type="scientific">Prorocentrum cordatum</name>
    <dbReference type="NCBI Taxonomy" id="2364126"/>
    <lineage>
        <taxon>Eukaryota</taxon>
        <taxon>Sar</taxon>
        <taxon>Alveolata</taxon>
        <taxon>Dinophyceae</taxon>
        <taxon>Prorocentrales</taxon>
        <taxon>Prorocentraceae</taxon>
        <taxon>Prorocentrum</taxon>
    </lineage>
</organism>
<sequence length="442" mass="45427">MQLEGSKDGRSVSNRGGWQSKDLTGSRHRSLSVLARLLPVPAAAFLWRQRRGEAPSRLRDTASAGELCITTAMDSLWANVNRPGNWNARHDHGTGTPSVIASCVYYPGGGACGAAGIRLFPEGRPVVRVVPRPGLLLLFPPWLEHEVEPLPAGCEPRVSVAFNVRVRWPCVALHRASLAGCLDDVLQLVHAGADLDAADPALGLAAIHLAAEAGHAPVVEALAAAGGSVSQVSHEGWSPLGLAADRGHEAVVSALLGMGGGAAPEAGPALSAPLVEQSGWAGVGGALAVAAARGHLGVARLLAGDPGHQPLGFAAAEGHAALVEHLLSRRAAVGGPPAEPGGARLRSPLHEAAGRGHAEVVKLLLGGRADPCARDADGAYPDIFGWRLEPHRAAIERLAIRTERSPSSLRLPLPFSAFPSHPSSNGLGSPPAAVSARSLGPL</sequence>
<dbReference type="InterPro" id="IPR012668">
    <property type="entry name" value="CHP02466"/>
</dbReference>
<gene>
    <name evidence="5" type="ORF">PCOR1329_LOCUS24179</name>
</gene>
<dbReference type="PROSITE" id="PS50297">
    <property type="entry name" value="ANK_REP_REGION"/>
    <property type="match status" value="2"/>
</dbReference>
<evidence type="ECO:0000313" key="6">
    <source>
        <dbReference type="Proteomes" id="UP001189429"/>
    </source>
</evidence>
<feature type="region of interest" description="Disordered" evidence="4">
    <location>
        <begin position="420"/>
        <end position="442"/>
    </location>
</feature>
<dbReference type="PANTHER" id="PTHR24198:SF165">
    <property type="entry name" value="ANKYRIN REPEAT-CONTAINING PROTEIN-RELATED"/>
    <property type="match status" value="1"/>
</dbReference>
<evidence type="ECO:0000256" key="3">
    <source>
        <dbReference type="PROSITE-ProRule" id="PRU00023"/>
    </source>
</evidence>
<feature type="repeat" description="ANK" evidence="3">
    <location>
        <begin position="344"/>
        <end position="376"/>
    </location>
</feature>
<reference evidence="5" key="1">
    <citation type="submission" date="2023-10" db="EMBL/GenBank/DDBJ databases">
        <authorList>
            <person name="Chen Y."/>
            <person name="Shah S."/>
            <person name="Dougan E. K."/>
            <person name="Thang M."/>
            <person name="Chan C."/>
        </authorList>
    </citation>
    <scope>NUCLEOTIDE SEQUENCE [LARGE SCALE GENOMIC DNA]</scope>
</reference>
<dbReference type="EMBL" id="CAUYUJ010008291">
    <property type="protein sequence ID" value="CAK0823487.1"/>
    <property type="molecule type" value="Genomic_DNA"/>
</dbReference>
<protein>
    <recommendedName>
        <fullName evidence="7">Prolyl 4-hydroxylase alpha subunit Fe(2+) 2OG dioxygenase domain-containing protein</fullName>
    </recommendedName>
</protein>
<accession>A0ABN9RY23</accession>
<dbReference type="PANTHER" id="PTHR24198">
    <property type="entry name" value="ANKYRIN REPEAT AND PROTEIN KINASE DOMAIN-CONTAINING PROTEIN"/>
    <property type="match status" value="1"/>
</dbReference>
<dbReference type="Gene3D" id="1.25.40.20">
    <property type="entry name" value="Ankyrin repeat-containing domain"/>
    <property type="match status" value="2"/>
</dbReference>
<feature type="repeat" description="ANK" evidence="3">
    <location>
        <begin position="202"/>
        <end position="234"/>
    </location>
</feature>
<dbReference type="PROSITE" id="PS50088">
    <property type="entry name" value="ANK_REPEAT"/>
    <property type="match status" value="2"/>
</dbReference>
<feature type="compositionally biased region" description="Basic and acidic residues" evidence="4">
    <location>
        <begin position="1"/>
        <end position="10"/>
    </location>
</feature>
<keyword evidence="2 3" id="KW-0040">ANK repeat</keyword>
<keyword evidence="6" id="KW-1185">Reference proteome</keyword>
<feature type="region of interest" description="Disordered" evidence="4">
    <location>
        <begin position="1"/>
        <end position="23"/>
    </location>
</feature>
<evidence type="ECO:0000313" key="5">
    <source>
        <dbReference type="EMBL" id="CAK0823487.1"/>
    </source>
</evidence>
<evidence type="ECO:0000256" key="2">
    <source>
        <dbReference type="ARBA" id="ARBA00023043"/>
    </source>
</evidence>
<proteinExistence type="predicted"/>
<evidence type="ECO:0000256" key="4">
    <source>
        <dbReference type="SAM" id="MobiDB-lite"/>
    </source>
</evidence>
<dbReference type="SUPFAM" id="SSF48403">
    <property type="entry name" value="Ankyrin repeat"/>
    <property type="match status" value="1"/>
</dbReference>
<evidence type="ECO:0008006" key="7">
    <source>
        <dbReference type="Google" id="ProtNLM"/>
    </source>
</evidence>